<dbReference type="PROSITE" id="PS50240">
    <property type="entry name" value="TRYPSIN_DOM"/>
    <property type="match status" value="1"/>
</dbReference>
<dbReference type="PROSITE" id="PS00135">
    <property type="entry name" value="TRYPSIN_SER"/>
    <property type="match status" value="1"/>
</dbReference>
<dbReference type="InterPro" id="IPR000884">
    <property type="entry name" value="TSP1_rpt"/>
</dbReference>
<keyword evidence="2" id="KW-0378">Hydrolase</keyword>
<dbReference type="SMART" id="SM00020">
    <property type="entry name" value="Tryp_SPc"/>
    <property type="match status" value="1"/>
</dbReference>
<dbReference type="Proteomes" id="UP001159405">
    <property type="component" value="Unassembled WGS sequence"/>
</dbReference>
<evidence type="ECO:0000256" key="2">
    <source>
        <dbReference type="ARBA" id="ARBA00022801"/>
    </source>
</evidence>
<dbReference type="InterPro" id="IPR033116">
    <property type="entry name" value="TRYPSIN_SER"/>
</dbReference>
<evidence type="ECO:0000256" key="1">
    <source>
        <dbReference type="ARBA" id="ARBA00022670"/>
    </source>
</evidence>
<dbReference type="InterPro" id="IPR050127">
    <property type="entry name" value="Serine_Proteases_S1"/>
</dbReference>
<accession>A0ABN8ND30</accession>
<evidence type="ECO:0000256" key="3">
    <source>
        <dbReference type="ARBA" id="ARBA00022825"/>
    </source>
</evidence>
<keyword evidence="1" id="KW-0645">Protease</keyword>
<organism evidence="6 7">
    <name type="scientific">Porites lobata</name>
    <dbReference type="NCBI Taxonomy" id="104759"/>
    <lineage>
        <taxon>Eukaryota</taxon>
        <taxon>Metazoa</taxon>
        <taxon>Cnidaria</taxon>
        <taxon>Anthozoa</taxon>
        <taxon>Hexacorallia</taxon>
        <taxon>Scleractinia</taxon>
        <taxon>Fungiina</taxon>
        <taxon>Poritidae</taxon>
        <taxon>Porites</taxon>
    </lineage>
</organism>
<dbReference type="PANTHER" id="PTHR24264:SF54">
    <property type="entry name" value="PEPTIDASE S1 DOMAIN-CONTAINING PROTEIN"/>
    <property type="match status" value="1"/>
</dbReference>
<feature type="domain" description="Peptidase S1" evidence="5">
    <location>
        <begin position="1"/>
        <end position="260"/>
    </location>
</feature>
<dbReference type="PANTHER" id="PTHR24264">
    <property type="entry name" value="TRYPSIN-RELATED"/>
    <property type="match status" value="1"/>
</dbReference>
<dbReference type="SUPFAM" id="SSF82895">
    <property type="entry name" value="TSP-1 type 1 repeat"/>
    <property type="match status" value="1"/>
</dbReference>
<dbReference type="PRINTS" id="PR00722">
    <property type="entry name" value="CHYMOTRYPSIN"/>
</dbReference>
<dbReference type="InterPro" id="IPR009003">
    <property type="entry name" value="Peptidase_S1_PA"/>
</dbReference>
<sequence>MVGGRISARESWPWQIAIYAIRESGPTFLCGGALISPLWVLTTAHCFYDLGNGVFYGNTSWYLIKAGDHNLSFQETSQQDIKAEMIYVHPEFNDSSFINGDIALVKLSQKAKLNRFVQTVCLPDEDEGDLAIPKTKGIVAGWGITRALTSTQLQDVTTADFSKVLRHSAFRIRSDALCLLRSIIWYNSTMTFCAGDGNGKRDPCTGDSGGAFVRHVRRGVHRQWVAVGLVSWGSGCAQPGQYGYYTRVYPFIGWINNYIPIDGGYSQWSPWSRCSRSCG</sequence>
<dbReference type="InterPro" id="IPR001254">
    <property type="entry name" value="Trypsin_dom"/>
</dbReference>
<feature type="non-terminal residue" evidence="6">
    <location>
        <position position="279"/>
    </location>
</feature>
<keyword evidence="7" id="KW-1185">Reference proteome</keyword>
<dbReference type="CDD" id="cd00190">
    <property type="entry name" value="Tryp_SPc"/>
    <property type="match status" value="1"/>
</dbReference>
<dbReference type="EMBL" id="CALNXK010000012">
    <property type="protein sequence ID" value="CAH3044860.1"/>
    <property type="molecule type" value="Genomic_DNA"/>
</dbReference>
<comment type="caution">
    <text evidence="6">The sequence shown here is derived from an EMBL/GenBank/DDBJ whole genome shotgun (WGS) entry which is preliminary data.</text>
</comment>
<dbReference type="InterPro" id="IPR036383">
    <property type="entry name" value="TSP1_rpt_sf"/>
</dbReference>
<proteinExistence type="predicted"/>
<name>A0ABN8ND30_9CNID</name>
<protein>
    <recommendedName>
        <fullName evidence="5">Peptidase S1 domain-containing protein</fullName>
    </recommendedName>
</protein>
<dbReference type="Gene3D" id="2.40.10.10">
    <property type="entry name" value="Trypsin-like serine proteases"/>
    <property type="match status" value="1"/>
</dbReference>
<evidence type="ECO:0000313" key="6">
    <source>
        <dbReference type="EMBL" id="CAH3044860.1"/>
    </source>
</evidence>
<dbReference type="PROSITE" id="PS50092">
    <property type="entry name" value="TSP1"/>
    <property type="match status" value="1"/>
</dbReference>
<evidence type="ECO:0000256" key="4">
    <source>
        <dbReference type="ARBA" id="ARBA00023157"/>
    </source>
</evidence>
<keyword evidence="4" id="KW-1015">Disulfide bond</keyword>
<dbReference type="InterPro" id="IPR001314">
    <property type="entry name" value="Peptidase_S1A"/>
</dbReference>
<evidence type="ECO:0000313" key="7">
    <source>
        <dbReference type="Proteomes" id="UP001159405"/>
    </source>
</evidence>
<keyword evidence="3" id="KW-0720">Serine protease</keyword>
<gene>
    <name evidence="6" type="ORF">PLOB_00004510</name>
</gene>
<dbReference type="InterPro" id="IPR043504">
    <property type="entry name" value="Peptidase_S1_PA_chymotrypsin"/>
</dbReference>
<reference evidence="6 7" key="1">
    <citation type="submission" date="2022-05" db="EMBL/GenBank/DDBJ databases">
        <authorList>
            <consortium name="Genoscope - CEA"/>
            <person name="William W."/>
        </authorList>
    </citation>
    <scope>NUCLEOTIDE SEQUENCE [LARGE SCALE GENOMIC DNA]</scope>
</reference>
<dbReference type="Pfam" id="PF00089">
    <property type="entry name" value="Trypsin"/>
    <property type="match status" value="1"/>
</dbReference>
<evidence type="ECO:0000259" key="5">
    <source>
        <dbReference type="PROSITE" id="PS50240"/>
    </source>
</evidence>
<dbReference type="SUPFAM" id="SSF50494">
    <property type="entry name" value="Trypsin-like serine proteases"/>
    <property type="match status" value="1"/>
</dbReference>